<dbReference type="AlphaFoldDB" id="A0A8J4CI03"/>
<organism evidence="2 3">
    <name type="scientific">Volvox reticuliferus</name>
    <dbReference type="NCBI Taxonomy" id="1737510"/>
    <lineage>
        <taxon>Eukaryota</taxon>
        <taxon>Viridiplantae</taxon>
        <taxon>Chlorophyta</taxon>
        <taxon>core chlorophytes</taxon>
        <taxon>Chlorophyceae</taxon>
        <taxon>CS clade</taxon>
        <taxon>Chlamydomonadales</taxon>
        <taxon>Volvocaceae</taxon>
        <taxon>Volvox</taxon>
    </lineage>
</organism>
<keyword evidence="1" id="KW-0812">Transmembrane</keyword>
<reference evidence="2" key="1">
    <citation type="journal article" date="2021" name="Proc. Natl. Acad. Sci. U.S.A.">
        <title>Three genomes in the algal genus Volvox reveal the fate of a haploid sex-determining region after a transition to homothallism.</title>
        <authorList>
            <person name="Yamamoto K."/>
            <person name="Hamaji T."/>
            <person name="Kawai-Toyooka H."/>
            <person name="Matsuzaki R."/>
            <person name="Takahashi F."/>
            <person name="Nishimura Y."/>
            <person name="Kawachi M."/>
            <person name="Noguchi H."/>
            <person name="Minakuchi Y."/>
            <person name="Umen J.G."/>
            <person name="Toyoda A."/>
            <person name="Nozaki H."/>
        </authorList>
    </citation>
    <scope>NUCLEOTIDE SEQUENCE</scope>
    <source>
        <strain evidence="2">NIES-3786</strain>
    </source>
</reference>
<keyword evidence="3" id="KW-1185">Reference proteome</keyword>
<accession>A0A8J4CI03</accession>
<comment type="caution">
    <text evidence="2">The sequence shown here is derived from an EMBL/GenBank/DDBJ whole genome shotgun (WGS) entry which is preliminary data.</text>
</comment>
<name>A0A8J4CI03_9CHLO</name>
<evidence type="ECO:0000313" key="3">
    <source>
        <dbReference type="Proteomes" id="UP000747110"/>
    </source>
</evidence>
<evidence type="ECO:0000256" key="1">
    <source>
        <dbReference type="SAM" id="Phobius"/>
    </source>
</evidence>
<gene>
    <name evidence="2" type="ORF">Vretifemale_8422</name>
</gene>
<keyword evidence="1" id="KW-1133">Transmembrane helix</keyword>
<dbReference type="EMBL" id="BNCP01000014">
    <property type="protein sequence ID" value="GIL79016.1"/>
    <property type="molecule type" value="Genomic_DNA"/>
</dbReference>
<keyword evidence="1" id="KW-0472">Membrane</keyword>
<proteinExistence type="predicted"/>
<sequence length="142" mass="15323">MRFDFASASEAEDALGLALIVSLLLIIICVISSSVIFIASFLHSEALVATKGSAEALPQCCKNKSLLQNQTDYGATAFQTSSIPKLQHFKSHGMSSVCTEQHFSSGTDGDSVSGEMVEPSIVRVQYLSHIDRALNDGERDPW</sequence>
<feature type="transmembrane region" description="Helical" evidence="1">
    <location>
        <begin position="15"/>
        <end position="42"/>
    </location>
</feature>
<evidence type="ECO:0000313" key="2">
    <source>
        <dbReference type="EMBL" id="GIL79016.1"/>
    </source>
</evidence>
<dbReference type="Proteomes" id="UP000747110">
    <property type="component" value="Unassembled WGS sequence"/>
</dbReference>
<protein>
    <submittedName>
        <fullName evidence="2">Uncharacterized protein</fullName>
    </submittedName>
</protein>